<evidence type="ECO:0000259" key="4">
    <source>
        <dbReference type="PROSITE" id="PS50893"/>
    </source>
</evidence>
<dbReference type="PROSITE" id="PS50893">
    <property type="entry name" value="ABC_TRANSPORTER_2"/>
    <property type="match status" value="1"/>
</dbReference>
<dbReference type="SUPFAM" id="SSF52540">
    <property type="entry name" value="P-loop containing nucleoside triphosphate hydrolases"/>
    <property type="match status" value="1"/>
</dbReference>
<dbReference type="PANTHER" id="PTHR42788:SF2">
    <property type="entry name" value="ABC TRANSPORTER ATP-BINDING PROTEIN"/>
    <property type="match status" value="1"/>
</dbReference>
<comment type="caution">
    <text evidence="5">The sequence shown here is derived from an EMBL/GenBank/DDBJ whole genome shotgun (WGS) entry which is preliminary data.</text>
</comment>
<keyword evidence="6" id="KW-1185">Reference proteome</keyword>
<dbReference type="Pfam" id="PF00005">
    <property type="entry name" value="ABC_tran"/>
    <property type="match status" value="1"/>
</dbReference>
<evidence type="ECO:0000313" key="6">
    <source>
        <dbReference type="Proteomes" id="UP000272464"/>
    </source>
</evidence>
<organism evidence="5 6">
    <name type="scientific">Paenibacillus zeisoli</name>
    <dbReference type="NCBI Taxonomy" id="2496267"/>
    <lineage>
        <taxon>Bacteria</taxon>
        <taxon>Bacillati</taxon>
        <taxon>Bacillota</taxon>
        <taxon>Bacilli</taxon>
        <taxon>Bacillales</taxon>
        <taxon>Paenibacillaceae</taxon>
        <taxon>Paenibacillus</taxon>
    </lineage>
</organism>
<proteinExistence type="predicted"/>
<dbReference type="RefSeq" id="WP_127198645.1">
    <property type="nucleotide sequence ID" value="NZ_RZNX01000002.1"/>
</dbReference>
<dbReference type="InterPro" id="IPR003593">
    <property type="entry name" value="AAA+_ATPase"/>
</dbReference>
<dbReference type="SMART" id="SM00382">
    <property type="entry name" value="AAA"/>
    <property type="match status" value="1"/>
</dbReference>
<evidence type="ECO:0000256" key="2">
    <source>
        <dbReference type="ARBA" id="ARBA00022741"/>
    </source>
</evidence>
<dbReference type="Proteomes" id="UP000272464">
    <property type="component" value="Unassembled WGS sequence"/>
</dbReference>
<evidence type="ECO:0000256" key="3">
    <source>
        <dbReference type="ARBA" id="ARBA00022840"/>
    </source>
</evidence>
<dbReference type="PANTHER" id="PTHR42788">
    <property type="entry name" value="TAURINE IMPORT ATP-BINDING PROTEIN-RELATED"/>
    <property type="match status" value="1"/>
</dbReference>
<dbReference type="InterPro" id="IPR050166">
    <property type="entry name" value="ABC_transporter_ATP-bind"/>
</dbReference>
<dbReference type="InterPro" id="IPR003439">
    <property type="entry name" value="ABC_transporter-like_ATP-bd"/>
</dbReference>
<dbReference type="GO" id="GO:0005524">
    <property type="term" value="F:ATP binding"/>
    <property type="evidence" value="ECO:0007669"/>
    <property type="project" value="UniProtKB-KW"/>
</dbReference>
<evidence type="ECO:0000313" key="5">
    <source>
        <dbReference type="EMBL" id="RUT33531.1"/>
    </source>
</evidence>
<dbReference type="Gene3D" id="3.40.50.300">
    <property type="entry name" value="P-loop containing nucleotide triphosphate hydrolases"/>
    <property type="match status" value="1"/>
</dbReference>
<dbReference type="CDD" id="cd03293">
    <property type="entry name" value="ABC_NrtD_SsuB_transporters"/>
    <property type="match status" value="1"/>
</dbReference>
<dbReference type="GO" id="GO:0016887">
    <property type="term" value="F:ATP hydrolysis activity"/>
    <property type="evidence" value="ECO:0007669"/>
    <property type="project" value="InterPro"/>
</dbReference>
<dbReference type="InterPro" id="IPR027417">
    <property type="entry name" value="P-loop_NTPase"/>
</dbReference>
<keyword evidence="2" id="KW-0547">Nucleotide-binding</keyword>
<gene>
    <name evidence="5" type="ORF">EJP77_07750</name>
</gene>
<sequence>MSVSKWPPILDQLSLEVHHGEFVSLIGPSGCGKSTLFKLIAGLLEPTGGAISWTGGEVSKRLGAISYMPQQDLLLPWRTVRDNCLLPWELKKGRLEPGKHGAVPGKLKKSRAEQAAQLAFITDMLERFGLGRWADAYPHELSGGMRQRAAFLRTLAAGGDLMLLDEPFGALDALTKREMQHWLLSLWGELQRTVLFITHDLEEALLLSDRILLMPRGGGALEEINVDLPRPRQAGVHATPRFLELRMELEQRLTGADLR</sequence>
<keyword evidence="3 5" id="KW-0067">ATP-binding</keyword>
<dbReference type="InterPro" id="IPR017871">
    <property type="entry name" value="ABC_transporter-like_CS"/>
</dbReference>
<dbReference type="AlphaFoldDB" id="A0A433XHH2"/>
<feature type="domain" description="ABC transporter" evidence="4">
    <location>
        <begin position="1"/>
        <end position="241"/>
    </location>
</feature>
<evidence type="ECO:0000256" key="1">
    <source>
        <dbReference type="ARBA" id="ARBA00022448"/>
    </source>
</evidence>
<dbReference type="OrthoDB" id="18967at2"/>
<keyword evidence="1" id="KW-0813">Transport</keyword>
<dbReference type="PROSITE" id="PS00211">
    <property type="entry name" value="ABC_TRANSPORTER_1"/>
    <property type="match status" value="1"/>
</dbReference>
<dbReference type="EMBL" id="RZNX01000002">
    <property type="protein sequence ID" value="RUT33531.1"/>
    <property type="molecule type" value="Genomic_DNA"/>
</dbReference>
<accession>A0A433XHH2</accession>
<reference evidence="5 6" key="1">
    <citation type="submission" date="2018-12" db="EMBL/GenBank/DDBJ databases">
        <authorList>
            <person name="Sun L."/>
            <person name="Chen Z."/>
        </authorList>
    </citation>
    <scope>NUCLEOTIDE SEQUENCE [LARGE SCALE GENOMIC DNA]</scope>
    <source>
        <strain evidence="5 6">3-5-3</strain>
    </source>
</reference>
<name>A0A433XHH2_9BACL</name>
<protein>
    <submittedName>
        <fullName evidence="5">ABC transporter ATP-binding protein</fullName>
    </submittedName>
</protein>